<proteinExistence type="predicted"/>
<dbReference type="EMBL" id="CP027231">
    <property type="protein sequence ID" value="AVM51602.1"/>
    <property type="molecule type" value="Genomic_DNA"/>
</dbReference>
<name>A0ABN5IFU3_9BACE</name>
<evidence type="ECO:0000313" key="1">
    <source>
        <dbReference type="EMBL" id="AVM51602.1"/>
    </source>
</evidence>
<evidence type="ECO:0000313" key="2">
    <source>
        <dbReference type="Proteomes" id="UP000238304"/>
    </source>
</evidence>
<dbReference type="Proteomes" id="UP000238304">
    <property type="component" value="Chromosome"/>
</dbReference>
<organism evidence="1 2">
    <name type="scientific">Bacteroides zoogleoformans</name>
    <dbReference type="NCBI Taxonomy" id="28119"/>
    <lineage>
        <taxon>Bacteria</taxon>
        <taxon>Pseudomonadati</taxon>
        <taxon>Bacteroidota</taxon>
        <taxon>Bacteroidia</taxon>
        <taxon>Bacteroidales</taxon>
        <taxon>Bacteroidaceae</taxon>
        <taxon>Bacteroides</taxon>
    </lineage>
</organism>
<gene>
    <name evidence="1" type="ORF">C4H11_00280</name>
</gene>
<reference evidence="1 2" key="1">
    <citation type="submission" date="2018-02" db="EMBL/GenBank/DDBJ databases">
        <authorList>
            <person name="Holder M.E."/>
            <person name="Ajami N.J."/>
            <person name="Petrosino J.F."/>
        </authorList>
    </citation>
    <scope>NUCLEOTIDE SEQUENCE [LARGE SCALE GENOMIC DNA]</scope>
    <source>
        <strain evidence="1 2">ATCC 33285</strain>
    </source>
</reference>
<accession>A0ABN5IFU3</accession>
<protein>
    <submittedName>
        <fullName evidence="1">Uncharacterized protein</fullName>
    </submittedName>
</protein>
<sequence>MFSAAKVQQYRTPQAFLCRKVDNISYLIEKQTISNETKSHLSYFIPPDYPPSPNTPERMHRNEKGSCIMNHIRRGLHASARLFIDEIREIRISRA</sequence>
<keyword evidence="2" id="KW-1185">Reference proteome</keyword>